<evidence type="ECO:0000256" key="9">
    <source>
        <dbReference type="ARBA" id="ARBA00023211"/>
    </source>
</evidence>
<dbReference type="GO" id="GO:0006094">
    <property type="term" value="P:gluconeogenesis"/>
    <property type="evidence" value="ECO:0007669"/>
    <property type="project" value="InterPro"/>
</dbReference>
<dbReference type="GO" id="GO:0033993">
    <property type="term" value="P:response to lipid"/>
    <property type="evidence" value="ECO:0007669"/>
    <property type="project" value="TreeGrafter"/>
</dbReference>
<comment type="subunit">
    <text evidence="3">Monomer.</text>
</comment>
<dbReference type="GO" id="GO:0042594">
    <property type="term" value="P:response to starvation"/>
    <property type="evidence" value="ECO:0007669"/>
    <property type="project" value="TreeGrafter"/>
</dbReference>
<protein>
    <recommendedName>
        <fullName evidence="13">Phosphoenolpyruvate carboxykinase [GTP]</fullName>
        <ecNumber evidence="4">4.1.1.32</ecNumber>
    </recommendedName>
</protein>
<evidence type="ECO:0000256" key="13">
    <source>
        <dbReference type="ARBA" id="ARBA00072283"/>
    </source>
</evidence>
<dbReference type="GO" id="GO:0005829">
    <property type="term" value="C:cytosol"/>
    <property type="evidence" value="ECO:0007669"/>
    <property type="project" value="TreeGrafter"/>
</dbReference>
<dbReference type="GO" id="GO:0046327">
    <property type="term" value="P:glycerol biosynthetic process from pyruvate"/>
    <property type="evidence" value="ECO:0007669"/>
    <property type="project" value="TreeGrafter"/>
</dbReference>
<feature type="domain" description="Phosphoenolpyruvate carboxykinase GTP-utilising N-terminal" evidence="15">
    <location>
        <begin position="1"/>
        <end position="136"/>
    </location>
</feature>
<dbReference type="OrthoDB" id="5841594at2759"/>
<comment type="function">
    <text evidence="12">Catalyzes the conversion of oxaloacetate (OAA) to phosphoenolpyruvate (PEP), the rate-limiting step in the metabolic pathway that produces glucose from lactate and other precursors derived from the citric acid cycle.</text>
</comment>
<dbReference type="InterPro" id="IPR035078">
    <property type="entry name" value="PEP_carboxykinase_GTP_N"/>
</dbReference>
<keyword evidence="9" id="KW-0464">Manganese</keyword>
<evidence type="ECO:0000259" key="14">
    <source>
        <dbReference type="Pfam" id="PF00821"/>
    </source>
</evidence>
<dbReference type="Proteomes" id="UP000053097">
    <property type="component" value="Unassembled WGS sequence"/>
</dbReference>
<dbReference type="GO" id="GO:0019543">
    <property type="term" value="P:propionate catabolic process"/>
    <property type="evidence" value="ECO:0007669"/>
    <property type="project" value="TreeGrafter"/>
</dbReference>
<keyword evidence="7" id="KW-0210">Decarboxylase</keyword>
<dbReference type="GO" id="GO:0030145">
    <property type="term" value="F:manganese ion binding"/>
    <property type="evidence" value="ECO:0007669"/>
    <property type="project" value="TreeGrafter"/>
</dbReference>
<dbReference type="GO" id="GO:0006107">
    <property type="term" value="P:oxaloacetate metabolic process"/>
    <property type="evidence" value="ECO:0007669"/>
    <property type="project" value="TreeGrafter"/>
</dbReference>
<dbReference type="Gene3D" id="2.170.8.10">
    <property type="entry name" value="Phosphoenolpyruvate Carboxykinase, domain 2"/>
    <property type="match status" value="1"/>
</dbReference>
<evidence type="ECO:0000259" key="15">
    <source>
        <dbReference type="Pfam" id="PF17297"/>
    </source>
</evidence>
<evidence type="ECO:0000313" key="16">
    <source>
        <dbReference type="EMBL" id="EZA54260.1"/>
    </source>
</evidence>
<dbReference type="EMBL" id="KK107258">
    <property type="protein sequence ID" value="EZA54260.1"/>
    <property type="molecule type" value="Genomic_DNA"/>
</dbReference>
<evidence type="ECO:0000256" key="5">
    <source>
        <dbReference type="ARBA" id="ARBA00022723"/>
    </source>
</evidence>
<dbReference type="InterPro" id="IPR008210">
    <property type="entry name" value="PEP_carboxykinase_N"/>
</dbReference>
<organism evidence="16 17">
    <name type="scientific">Ooceraea biroi</name>
    <name type="common">Clonal raider ant</name>
    <name type="synonym">Cerapachys biroi</name>
    <dbReference type="NCBI Taxonomy" id="2015173"/>
    <lineage>
        <taxon>Eukaryota</taxon>
        <taxon>Metazoa</taxon>
        <taxon>Ecdysozoa</taxon>
        <taxon>Arthropoda</taxon>
        <taxon>Hexapoda</taxon>
        <taxon>Insecta</taxon>
        <taxon>Pterygota</taxon>
        <taxon>Neoptera</taxon>
        <taxon>Endopterygota</taxon>
        <taxon>Hymenoptera</taxon>
        <taxon>Apocrita</taxon>
        <taxon>Aculeata</taxon>
        <taxon>Formicoidea</taxon>
        <taxon>Formicidae</taxon>
        <taxon>Dorylinae</taxon>
        <taxon>Ooceraea</taxon>
    </lineage>
</organism>
<evidence type="ECO:0000256" key="12">
    <source>
        <dbReference type="ARBA" id="ARBA00058806"/>
    </source>
</evidence>
<evidence type="ECO:0000256" key="11">
    <source>
        <dbReference type="ARBA" id="ARBA00051400"/>
    </source>
</evidence>
<evidence type="ECO:0000256" key="1">
    <source>
        <dbReference type="ARBA" id="ARBA00001936"/>
    </source>
</evidence>
<dbReference type="SUPFAM" id="SSF53795">
    <property type="entry name" value="PEP carboxykinase-like"/>
    <property type="match status" value="1"/>
</dbReference>
<evidence type="ECO:0000256" key="2">
    <source>
        <dbReference type="ARBA" id="ARBA00005796"/>
    </source>
</evidence>
<evidence type="ECO:0000256" key="3">
    <source>
        <dbReference type="ARBA" id="ARBA00011245"/>
    </source>
</evidence>
<keyword evidence="16" id="KW-0670">Pyruvate</keyword>
<keyword evidence="10" id="KW-0456">Lyase</keyword>
<dbReference type="Gene3D" id="3.90.228.20">
    <property type="match status" value="1"/>
</dbReference>
<dbReference type="GO" id="GO:0004613">
    <property type="term" value="F:phosphoenolpyruvate carboxykinase (GTP) activity"/>
    <property type="evidence" value="ECO:0007669"/>
    <property type="project" value="UniProtKB-EC"/>
</dbReference>
<dbReference type="STRING" id="2015173.A0A026WDT5"/>
<feature type="domain" description="Phosphoenolpyruvate carboxykinase C-terminal P-loop" evidence="14">
    <location>
        <begin position="140"/>
        <end position="260"/>
    </location>
</feature>
<dbReference type="InterPro" id="IPR008209">
    <property type="entry name" value="PEP_carboxykinase_GTP"/>
</dbReference>
<dbReference type="EC" id="4.1.1.32" evidence="4"/>
<dbReference type="Pfam" id="PF17297">
    <property type="entry name" value="PEPCK_N"/>
    <property type="match status" value="1"/>
</dbReference>
<accession>A0A026WDT5</accession>
<evidence type="ECO:0000313" key="17">
    <source>
        <dbReference type="Proteomes" id="UP000053097"/>
    </source>
</evidence>
<dbReference type="PANTHER" id="PTHR11561">
    <property type="entry name" value="PHOSPHOENOLPYRUVATE CARBOXYKINASE"/>
    <property type="match status" value="1"/>
</dbReference>
<dbReference type="AlphaFoldDB" id="A0A026WDT5"/>
<dbReference type="GO" id="GO:0005525">
    <property type="term" value="F:GTP binding"/>
    <property type="evidence" value="ECO:0007669"/>
    <property type="project" value="UniProtKB-KW"/>
</dbReference>
<dbReference type="PANTHER" id="PTHR11561:SF0">
    <property type="entry name" value="PHOSPHOENOLPYRUVATE CARBOXYKINASE [GTP]-RELATED"/>
    <property type="match status" value="1"/>
</dbReference>
<evidence type="ECO:0000256" key="7">
    <source>
        <dbReference type="ARBA" id="ARBA00022793"/>
    </source>
</evidence>
<gene>
    <name evidence="16" type="ORF">X777_06182</name>
</gene>
<keyword evidence="16" id="KW-0418">Kinase</keyword>
<evidence type="ECO:0000256" key="10">
    <source>
        <dbReference type="ARBA" id="ARBA00023239"/>
    </source>
</evidence>
<keyword evidence="16" id="KW-0808">Transferase</keyword>
<evidence type="ECO:0000256" key="6">
    <source>
        <dbReference type="ARBA" id="ARBA00022741"/>
    </source>
</evidence>
<name>A0A026WDT5_OOCBI</name>
<evidence type="ECO:0000256" key="8">
    <source>
        <dbReference type="ARBA" id="ARBA00023134"/>
    </source>
</evidence>
<dbReference type="OMA" id="XWEEEVE"/>
<sequence>MERAILERFPGCMKGRTMYVIPFSMGPVGSPLSKIGIEITDSAYVVCSMRIMTRMGRNVLEALRNDDFVKCLHSVGVPRYDSKLEVNQSWPCDPERTIILHNPAKNEIVSYGSGYGGNSLLGKKCFALRIGSTIAKKEGWLAEHMLILGITNPKGKKRYIAAAFPSACGKTNLAMMLPTLPGYKIECVGDDIAWMKFDNKGNLRAINPENGFFGVAPGTSSATNPNAMKTIFKNTIFTNVASTSDGGVYWEGMEKEIEDNIKV</sequence>
<dbReference type="GO" id="GO:0071333">
    <property type="term" value="P:cellular response to glucose stimulus"/>
    <property type="evidence" value="ECO:0007669"/>
    <property type="project" value="TreeGrafter"/>
</dbReference>
<comment type="cofactor">
    <cofactor evidence="1">
        <name>Mn(2+)</name>
        <dbReference type="ChEBI" id="CHEBI:29035"/>
    </cofactor>
</comment>
<dbReference type="InterPro" id="IPR035077">
    <property type="entry name" value="PEP_carboxykinase_GTP_C"/>
</dbReference>
<dbReference type="FunFam" id="3.40.449.10:FF:000003">
    <property type="entry name" value="Phosphoenolpyruvate carboxykinase, cytosolic [GTP]"/>
    <property type="match status" value="1"/>
</dbReference>
<keyword evidence="8" id="KW-0342">GTP-binding</keyword>
<dbReference type="GO" id="GO:0016301">
    <property type="term" value="F:kinase activity"/>
    <property type="evidence" value="ECO:0007669"/>
    <property type="project" value="UniProtKB-KW"/>
</dbReference>
<dbReference type="Pfam" id="PF00821">
    <property type="entry name" value="PEPCK_GTP"/>
    <property type="match status" value="1"/>
</dbReference>
<comment type="catalytic activity">
    <reaction evidence="11">
        <text>oxaloacetate + GTP = phosphoenolpyruvate + GDP + CO2</text>
        <dbReference type="Rhea" id="RHEA:10388"/>
        <dbReference type="ChEBI" id="CHEBI:16452"/>
        <dbReference type="ChEBI" id="CHEBI:16526"/>
        <dbReference type="ChEBI" id="CHEBI:37565"/>
        <dbReference type="ChEBI" id="CHEBI:58189"/>
        <dbReference type="ChEBI" id="CHEBI:58702"/>
        <dbReference type="EC" id="4.1.1.32"/>
    </reaction>
</comment>
<keyword evidence="6" id="KW-0547">Nucleotide-binding</keyword>
<dbReference type="SUPFAM" id="SSF68923">
    <property type="entry name" value="PEP carboxykinase N-terminal domain"/>
    <property type="match status" value="1"/>
</dbReference>
<dbReference type="Gene3D" id="3.40.449.10">
    <property type="entry name" value="Phosphoenolpyruvate Carboxykinase, domain 1"/>
    <property type="match status" value="1"/>
</dbReference>
<comment type="similarity">
    <text evidence="2">Belongs to the phosphoenolpyruvate carboxykinase [GTP] family.</text>
</comment>
<keyword evidence="5" id="KW-0479">Metal-binding</keyword>
<proteinExistence type="inferred from homology"/>
<reference evidence="16 17" key="1">
    <citation type="journal article" date="2014" name="Curr. Biol.">
        <title>The genome of the clonal raider ant Cerapachys biroi.</title>
        <authorList>
            <person name="Oxley P.R."/>
            <person name="Ji L."/>
            <person name="Fetter-Pruneda I."/>
            <person name="McKenzie S.K."/>
            <person name="Li C."/>
            <person name="Hu H."/>
            <person name="Zhang G."/>
            <person name="Kronauer D.J."/>
        </authorList>
    </citation>
    <scope>NUCLEOTIDE SEQUENCE [LARGE SCALE GENOMIC DNA]</scope>
</reference>
<dbReference type="PROSITE" id="PS00505">
    <property type="entry name" value="PEPCK_GTP"/>
    <property type="match status" value="1"/>
</dbReference>
<keyword evidence="17" id="KW-1185">Reference proteome</keyword>
<evidence type="ECO:0000256" key="4">
    <source>
        <dbReference type="ARBA" id="ARBA00012306"/>
    </source>
</evidence>
<dbReference type="InterPro" id="IPR013035">
    <property type="entry name" value="PEP_carboxykinase_C"/>
</dbReference>
<dbReference type="InterPro" id="IPR018091">
    <property type="entry name" value="PEP_carboxykin_GTP_CS"/>
</dbReference>